<dbReference type="PANTHER" id="PTHR46845:SF1">
    <property type="entry name" value="INSULIN-LIKE GROWTH FACTOR I"/>
    <property type="match status" value="1"/>
</dbReference>
<dbReference type="EMBL" id="DQ479393">
    <property type="protein sequence ID" value="ABF18972.1"/>
    <property type="molecule type" value="mRNA"/>
</dbReference>
<dbReference type="GO" id="GO:0005615">
    <property type="term" value="C:extracellular space"/>
    <property type="evidence" value="ECO:0007669"/>
    <property type="project" value="TreeGrafter"/>
</dbReference>
<dbReference type="InterPro" id="IPR036438">
    <property type="entry name" value="Insulin-like_sf"/>
</dbReference>
<dbReference type="GO" id="GO:0048009">
    <property type="term" value="P:insulin-like growth factor receptor signaling pathway"/>
    <property type="evidence" value="ECO:0007669"/>
    <property type="project" value="TreeGrafter"/>
</dbReference>
<dbReference type="GO" id="GO:0043066">
    <property type="term" value="P:negative regulation of apoptotic process"/>
    <property type="evidence" value="ECO:0007669"/>
    <property type="project" value="TreeGrafter"/>
</dbReference>
<dbReference type="RefSeq" id="NP_001191624.1">
    <property type="nucleotide sequence ID" value="NM_001204695.1"/>
</dbReference>
<evidence type="ECO:0000256" key="5">
    <source>
        <dbReference type="RuleBase" id="RU000406"/>
    </source>
</evidence>
<dbReference type="AlphaFoldDB" id="A1XP48"/>
<dbReference type="SMART" id="SM00078">
    <property type="entry name" value="IlGF"/>
    <property type="match status" value="1"/>
</dbReference>
<evidence type="ECO:0000256" key="4">
    <source>
        <dbReference type="ARBA" id="ARBA00023329"/>
    </source>
</evidence>
<dbReference type="GO" id="GO:0005179">
    <property type="term" value="F:hormone activity"/>
    <property type="evidence" value="ECO:0007669"/>
    <property type="project" value="InterPro"/>
</dbReference>
<dbReference type="GO" id="GO:0051897">
    <property type="term" value="P:positive regulation of phosphatidylinositol 3-kinase/protein kinase B signal transduction"/>
    <property type="evidence" value="ECO:0007669"/>
    <property type="project" value="TreeGrafter"/>
</dbReference>
<evidence type="ECO:0000259" key="8">
    <source>
        <dbReference type="SMART" id="SM00078"/>
    </source>
</evidence>
<feature type="region of interest" description="Disordered" evidence="6">
    <location>
        <begin position="120"/>
        <end position="142"/>
    </location>
</feature>
<feature type="signal peptide" evidence="7 11">
    <location>
        <begin position="1"/>
        <end position="24"/>
    </location>
</feature>
<keyword evidence="3" id="KW-1015">Disulfide bond</keyword>
<keyword evidence="7 11" id="KW-0732">Signal</keyword>
<evidence type="ECO:0000256" key="1">
    <source>
        <dbReference type="ARBA" id="ARBA00004398"/>
    </source>
</evidence>
<dbReference type="GeneID" id="100533412"/>
<dbReference type="InterPro" id="IPR016179">
    <property type="entry name" value="Insulin-like"/>
</dbReference>
<evidence type="ECO:0000256" key="2">
    <source>
        <dbReference type="ARBA" id="ARBA00009034"/>
    </source>
</evidence>
<keyword evidence="10" id="KW-1185">Reference proteome</keyword>
<feature type="region of interest" description="Disordered" evidence="6">
    <location>
        <begin position="81"/>
        <end position="105"/>
    </location>
</feature>
<accession>A1XP48</accession>
<dbReference type="Proteomes" id="UP000694888">
    <property type="component" value="Unplaced"/>
</dbReference>
<protein>
    <submittedName>
        <fullName evidence="9 11">Insulin-like 0</fullName>
    </submittedName>
</protein>
<sequence>MPGPVNSLFAWFCLLSSLYVSSLAERRLCGQLLADTLDMVCEDRGFNLAKRNGRSVGQTHVRVRDFSPLYRMLHKIAPAPPSVHGTGSSTISDHNDVTGLRKDNLGGASLADSHAPVASAAAYDGSGGSRQQNEGGARPEHKLYSSYYSPSAQMGGSKVAGRSRREVNSRIVDECCLRPCNFATLQSYCADPDDPVVEIPEDVLRQRLGFTTQRPAGHVGQTGRRRQTTSRPSAEINTGSGHRRLGSFFCWRSGINLPANRL</sequence>
<reference evidence="11" key="2">
    <citation type="submission" date="2025-05" db="UniProtKB">
        <authorList>
            <consortium name="RefSeq"/>
        </authorList>
    </citation>
    <scope>IDENTIFICATION</scope>
</reference>
<keyword evidence="4" id="KW-0968">Cytoplasmic vesicle</keyword>
<comment type="subcellular location">
    <subcellularLocation>
        <location evidence="1">Cytoplasmic vesicle</location>
        <location evidence="1">Secretory vesicle</location>
    </subcellularLocation>
    <subcellularLocation>
        <location evidence="5">Secreted</location>
    </subcellularLocation>
</comment>
<organism evidence="9">
    <name type="scientific">Aplysia californica</name>
    <name type="common">California sea hare</name>
    <dbReference type="NCBI Taxonomy" id="6500"/>
    <lineage>
        <taxon>Eukaryota</taxon>
        <taxon>Metazoa</taxon>
        <taxon>Spiralia</taxon>
        <taxon>Lophotrochozoa</taxon>
        <taxon>Mollusca</taxon>
        <taxon>Gastropoda</taxon>
        <taxon>Heterobranchia</taxon>
        <taxon>Euthyneura</taxon>
        <taxon>Tectipleura</taxon>
        <taxon>Aplysiida</taxon>
        <taxon>Aplysioidea</taxon>
        <taxon>Aplysiidae</taxon>
        <taxon>Aplysia</taxon>
    </lineage>
</organism>
<evidence type="ECO:0000313" key="10">
    <source>
        <dbReference type="Proteomes" id="UP000694888"/>
    </source>
</evidence>
<evidence type="ECO:0000313" key="9">
    <source>
        <dbReference type="EMBL" id="ABF18972.1"/>
    </source>
</evidence>
<keyword evidence="5" id="KW-0964">Secreted</keyword>
<feature type="chain" id="PRO_5002640732" evidence="7 11">
    <location>
        <begin position="25"/>
        <end position="262"/>
    </location>
</feature>
<dbReference type="PRINTS" id="PR00276">
    <property type="entry name" value="INSULINFAMLY"/>
</dbReference>
<name>A1XP48_APLCA</name>
<dbReference type="PANTHER" id="PTHR46845">
    <property type="entry name" value="INSULIN-LIKE GROWTH FACTOR I"/>
    <property type="match status" value="1"/>
</dbReference>
<reference evidence="9 11" key="1">
    <citation type="journal article" date="2006" name="Cell">
        <title>Neuronal transcriptome of Aplysia: neuronal compartments and circuitry.</title>
        <authorList>
            <person name="Moroz L.L."/>
            <person name="Edwards J.R."/>
            <person name="Puthanveettil S.V."/>
            <person name="Kohn A.B."/>
            <person name="Ha T."/>
            <person name="Heyland A."/>
            <person name="Knudsen B."/>
            <person name="Sahni A."/>
            <person name="Yu F."/>
            <person name="Liu L."/>
            <person name="Jezzini S."/>
            <person name="Lovell P."/>
            <person name="Iannucculli W."/>
            <person name="Chen M."/>
            <person name="Nguyen T."/>
            <person name="Sheng H."/>
            <person name="Shaw R."/>
            <person name="Kalachikov S."/>
            <person name="Panchin Y.V."/>
            <person name="Farmerie W."/>
            <person name="Russo J.J."/>
            <person name="Ju J."/>
            <person name="Kandel E.R."/>
        </authorList>
    </citation>
    <scope>NUCLEOTIDE SEQUENCE</scope>
</reference>
<dbReference type="SUPFAM" id="SSF56994">
    <property type="entry name" value="Insulin-like"/>
    <property type="match status" value="1"/>
</dbReference>
<gene>
    <name evidence="11" type="primary">LOC100533412</name>
</gene>
<dbReference type="InterPro" id="IPR022352">
    <property type="entry name" value="Ins/IGF/rlx"/>
</dbReference>
<feature type="region of interest" description="Disordered" evidence="6">
    <location>
        <begin position="214"/>
        <end position="238"/>
    </location>
</feature>
<dbReference type="Gene3D" id="1.10.100.10">
    <property type="entry name" value="Insulin-like"/>
    <property type="match status" value="2"/>
</dbReference>
<proteinExistence type="evidence at transcript level"/>
<evidence type="ECO:0000256" key="3">
    <source>
        <dbReference type="ARBA" id="ARBA00023157"/>
    </source>
</evidence>
<evidence type="ECO:0000313" key="11">
    <source>
        <dbReference type="RefSeq" id="NP_001191624.1"/>
    </source>
</evidence>
<dbReference type="InterPro" id="IPR022353">
    <property type="entry name" value="Insulin_CS"/>
</dbReference>
<evidence type="ECO:0000256" key="6">
    <source>
        <dbReference type="SAM" id="MobiDB-lite"/>
    </source>
</evidence>
<dbReference type="PROSITE" id="PS00262">
    <property type="entry name" value="INSULIN"/>
    <property type="match status" value="1"/>
</dbReference>
<dbReference type="GO" id="GO:0008283">
    <property type="term" value="P:cell population proliferation"/>
    <property type="evidence" value="ECO:0007669"/>
    <property type="project" value="TreeGrafter"/>
</dbReference>
<comment type="similarity">
    <text evidence="2 5">Belongs to the insulin family.</text>
</comment>
<evidence type="ECO:0000256" key="7">
    <source>
        <dbReference type="SAM" id="SignalP"/>
    </source>
</evidence>
<feature type="compositionally biased region" description="Basic and acidic residues" evidence="6">
    <location>
        <begin position="93"/>
        <end position="104"/>
    </location>
</feature>
<dbReference type="OrthoDB" id="6330326at2759"/>
<dbReference type="GO" id="GO:0005159">
    <property type="term" value="F:insulin-like growth factor receptor binding"/>
    <property type="evidence" value="ECO:0007669"/>
    <property type="project" value="TreeGrafter"/>
</dbReference>
<feature type="domain" description="Insulin-like" evidence="8">
    <location>
        <begin position="26"/>
        <end position="189"/>
    </location>
</feature>
<dbReference type="Pfam" id="PF00049">
    <property type="entry name" value="Insulin"/>
    <property type="match status" value="1"/>
</dbReference>
<dbReference type="GO" id="GO:0008284">
    <property type="term" value="P:positive regulation of cell population proliferation"/>
    <property type="evidence" value="ECO:0007669"/>
    <property type="project" value="TreeGrafter"/>
</dbReference>